<keyword evidence="3" id="KW-1133">Transmembrane helix</keyword>
<feature type="transmembrane region" description="Helical" evidence="3">
    <location>
        <begin position="116"/>
        <end position="142"/>
    </location>
</feature>
<dbReference type="AlphaFoldDB" id="A0A5C5ECS4"/>
<feature type="transmembrane region" description="Helical" evidence="3">
    <location>
        <begin position="154"/>
        <end position="178"/>
    </location>
</feature>
<evidence type="ECO:0000256" key="3">
    <source>
        <dbReference type="SAM" id="Phobius"/>
    </source>
</evidence>
<keyword evidence="3" id="KW-0812">Transmembrane</keyword>
<accession>A0A5C5ECS4</accession>
<keyword evidence="5" id="KW-1185">Reference proteome</keyword>
<reference evidence="4 5" key="1">
    <citation type="submission" date="2019-06" db="EMBL/GenBank/DDBJ databases">
        <title>Description Trichococcus psychrophilus sp. nov., isolated from a cold spring, by genomic and phenotypic analyses.</title>
        <authorList>
            <person name="Zakharyuk A."/>
        </authorList>
    </citation>
    <scope>NUCLEOTIDE SEQUENCE [LARGE SCALE GENOMIC DNA]</scope>
    <source>
        <strain evidence="4 5">SKBG</strain>
    </source>
</reference>
<proteinExistence type="inferred from homology"/>
<organism evidence="4 5">
    <name type="scientific">Trichococcus shcherbakoviae subsp. psychrophilus</name>
    <dbReference type="NCBI Taxonomy" id="2585775"/>
    <lineage>
        <taxon>Bacteria</taxon>
        <taxon>Bacillati</taxon>
        <taxon>Bacillota</taxon>
        <taxon>Bacilli</taxon>
        <taxon>Lactobacillales</taxon>
        <taxon>Carnobacteriaceae</taxon>
        <taxon>Trichococcus</taxon>
    </lineage>
</organism>
<evidence type="ECO:0000256" key="1">
    <source>
        <dbReference type="ARBA" id="ARBA00010692"/>
    </source>
</evidence>
<feature type="transmembrane region" description="Helical" evidence="3">
    <location>
        <begin position="21"/>
        <end position="39"/>
    </location>
</feature>
<dbReference type="EMBL" id="VENO01000001">
    <property type="protein sequence ID" value="TNV69975.1"/>
    <property type="molecule type" value="Genomic_DNA"/>
</dbReference>
<sequence>MAKSASKSKREKENNMKLSTRDLTQISIFAALTFVSGFLSIPVGPVPITLQTLMVLLTGFFLRPKAAFFAQLLPLLLKLLLGGFQAFLTPSFGFVFGFIAAATLISYLVHNKDGSFLNYGLAAVAGTIVMYAIGLPYMAMILNVVMGNQFDLAAIFQMGMLLFIPGDIAKAVLAIILADRLKGRVRVFQH</sequence>
<dbReference type="GO" id="GO:0005886">
    <property type="term" value="C:plasma membrane"/>
    <property type="evidence" value="ECO:0007669"/>
    <property type="project" value="UniProtKB-SubCell"/>
</dbReference>
<comment type="caution">
    <text evidence="4">The sequence shown here is derived from an EMBL/GenBank/DDBJ whole genome shotgun (WGS) entry which is preliminary data.</text>
</comment>
<keyword evidence="2" id="KW-0813">Transport</keyword>
<name>A0A5C5ECS4_9LACT</name>
<dbReference type="PANTHER" id="PTHR34295">
    <property type="entry name" value="BIOTIN TRANSPORTER BIOY"/>
    <property type="match status" value="1"/>
</dbReference>
<dbReference type="PIRSF" id="PIRSF016661">
    <property type="entry name" value="BioY"/>
    <property type="match status" value="1"/>
</dbReference>
<dbReference type="InterPro" id="IPR003784">
    <property type="entry name" value="BioY"/>
</dbReference>
<dbReference type="Pfam" id="PF02632">
    <property type="entry name" value="BioY"/>
    <property type="match status" value="1"/>
</dbReference>
<evidence type="ECO:0000256" key="2">
    <source>
        <dbReference type="PIRNR" id="PIRNR016661"/>
    </source>
</evidence>
<evidence type="ECO:0000313" key="4">
    <source>
        <dbReference type="EMBL" id="TNV69975.1"/>
    </source>
</evidence>
<comment type="similarity">
    <text evidence="1 2">Belongs to the BioY family.</text>
</comment>
<keyword evidence="2" id="KW-1003">Cell membrane</keyword>
<dbReference type="Gene3D" id="1.10.1760.20">
    <property type="match status" value="1"/>
</dbReference>
<dbReference type="Proteomes" id="UP000313395">
    <property type="component" value="Unassembled WGS sequence"/>
</dbReference>
<protein>
    <recommendedName>
        <fullName evidence="2">Biotin transporter</fullName>
    </recommendedName>
</protein>
<feature type="transmembrane region" description="Helical" evidence="3">
    <location>
        <begin position="92"/>
        <end position="109"/>
    </location>
</feature>
<evidence type="ECO:0000313" key="5">
    <source>
        <dbReference type="Proteomes" id="UP000313395"/>
    </source>
</evidence>
<dbReference type="PANTHER" id="PTHR34295:SF1">
    <property type="entry name" value="BIOTIN TRANSPORTER BIOY"/>
    <property type="match status" value="1"/>
</dbReference>
<keyword evidence="2 3" id="KW-0472">Membrane</keyword>
<gene>
    <name evidence="4" type="ORF">FHK04_01710</name>
</gene>
<dbReference type="GO" id="GO:0015225">
    <property type="term" value="F:biotin transmembrane transporter activity"/>
    <property type="evidence" value="ECO:0007669"/>
    <property type="project" value="UniProtKB-UniRule"/>
</dbReference>
<comment type="subcellular location">
    <subcellularLocation>
        <location evidence="2">Cell membrane</location>
        <topology evidence="2">Multi-pass membrane protein</topology>
    </subcellularLocation>
</comment>